<dbReference type="PANTHER" id="PTHR24104:SF25">
    <property type="entry name" value="PROTEIN LIN-41"/>
    <property type="match status" value="1"/>
</dbReference>
<sequence length="346" mass="37073">MMWRVSFVAASRLLCLCVLGVLGACAPVLVEPADPVSLVWPDEIDVPPRIAFVKEFSRPNQLGITRNFFQRIGDLILGASEVRLIRPMAVVAVKGVVYVADPGAKGVHRFDPTKGRYDLIAGPAGTELPSPVGLAQGEAGEVYVTDSQLAQVLVIRPGAKTAAPLALASMMQPTGVAFDPEAGRLLVVDTGAHRVNLFNRDGTLHSSFGGRGTGNGAFNYPTLLWRDNRGRLYVTDSLNFRIQVFDAAGTFMKKFGQLGDGPGDNSRQKGIATDSWGHVYVVDALFNALQIFDGGGQLLLSVGTIGSGPGEFWLPAGIFIGDDNLIYIADSYNRRVQILRYIGGPT</sequence>
<dbReference type="PANTHER" id="PTHR24104">
    <property type="entry name" value="E3 UBIQUITIN-PROTEIN LIGASE NHLRC1-RELATED"/>
    <property type="match status" value="1"/>
</dbReference>
<dbReference type="InterPro" id="IPR011042">
    <property type="entry name" value="6-blade_b-propeller_TolB-like"/>
</dbReference>
<gene>
    <name evidence="4" type="ORF">RAMLITH_13460</name>
</gene>
<dbReference type="PROSITE" id="PS51257">
    <property type="entry name" value="PROKAR_LIPOPROTEIN"/>
    <property type="match status" value="1"/>
</dbReference>
<feature type="repeat" description="NHL" evidence="2">
    <location>
        <begin position="299"/>
        <end position="342"/>
    </location>
</feature>
<reference evidence="4 5" key="1">
    <citation type="journal article" date="2020" name="Nature">
        <title>Bacterial chemolithoautotrophy via manganese oxidation.</title>
        <authorList>
            <person name="Yu H."/>
            <person name="Leadbetter J.R."/>
        </authorList>
    </citation>
    <scope>NUCLEOTIDE SEQUENCE [LARGE SCALE GENOMIC DNA]</scope>
    <source>
        <strain evidence="4 5">RBP-1</strain>
    </source>
</reference>
<evidence type="ECO:0000256" key="1">
    <source>
        <dbReference type="ARBA" id="ARBA00022737"/>
    </source>
</evidence>
<feature type="signal peptide" evidence="3">
    <location>
        <begin position="1"/>
        <end position="26"/>
    </location>
</feature>
<proteinExistence type="predicted"/>
<keyword evidence="1" id="KW-0677">Repeat</keyword>
<feature type="repeat" description="NHL" evidence="2">
    <location>
        <begin position="172"/>
        <end position="201"/>
    </location>
</feature>
<evidence type="ECO:0000256" key="2">
    <source>
        <dbReference type="PROSITE-ProRule" id="PRU00504"/>
    </source>
</evidence>
<feature type="chain" id="PRO_5031571412" evidence="3">
    <location>
        <begin position="27"/>
        <end position="346"/>
    </location>
</feature>
<dbReference type="EMBL" id="VTOX01000004">
    <property type="protein sequence ID" value="NKE66835.1"/>
    <property type="molecule type" value="Genomic_DNA"/>
</dbReference>
<feature type="repeat" description="NHL" evidence="2">
    <location>
        <begin position="205"/>
        <end position="248"/>
    </location>
</feature>
<dbReference type="Proteomes" id="UP000521868">
    <property type="component" value="Unassembled WGS sequence"/>
</dbReference>
<dbReference type="SUPFAM" id="SSF101898">
    <property type="entry name" value="NHL repeat"/>
    <property type="match status" value="1"/>
</dbReference>
<dbReference type="Pfam" id="PF17170">
    <property type="entry name" value="DUF5128"/>
    <property type="match status" value="1"/>
</dbReference>
<dbReference type="PROSITE" id="PS51125">
    <property type="entry name" value="NHL"/>
    <property type="match status" value="3"/>
</dbReference>
<protein>
    <submittedName>
        <fullName evidence="4">6-bladed beta-propeller</fullName>
    </submittedName>
</protein>
<accession>A0A7X6I718</accession>
<evidence type="ECO:0000256" key="3">
    <source>
        <dbReference type="SAM" id="SignalP"/>
    </source>
</evidence>
<dbReference type="AlphaFoldDB" id="A0A7X6I718"/>
<dbReference type="InterPro" id="IPR001258">
    <property type="entry name" value="NHL_repeat"/>
</dbReference>
<keyword evidence="3" id="KW-0732">Signal</keyword>
<dbReference type="InterPro" id="IPR050952">
    <property type="entry name" value="TRIM-NHL_E3_ligases"/>
</dbReference>
<keyword evidence="5" id="KW-1185">Reference proteome</keyword>
<name>A0A7X6I718_9BURK</name>
<evidence type="ECO:0000313" key="5">
    <source>
        <dbReference type="Proteomes" id="UP000521868"/>
    </source>
</evidence>
<dbReference type="RefSeq" id="WP_168107953.1">
    <property type="nucleotide sequence ID" value="NZ_VTOX01000004.1"/>
</dbReference>
<organism evidence="4 5">
    <name type="scientific">Ramlibacter lithotrophicus</name>
    <dbReference type="NCBI Taxonomy" id="2606681"/>
    <lineage>
        <taxon>Bacteria</taxon>
        <taxon>Pseudomonadati</taxon>
        <taxon>Pseudomonadota</taxon>
        <taxon>Betaproteobacteria</taxon>
        <taxon>Burkholderiales</taxon>
        <taxon>Comamonadaceae</taxon>
        <taxon>Ramlibacter</taxon>
    </lineage>
</organism>
<dbReference type="Gene3D" id="2.120.10.30">
    <property type="entry name" value="TolB, C-terminal domain"/>
    <property type="match status" value="3"/>
</dbReference>
<comment type="caution">
    <text evidence="4">The sequence shown here is derived from an EMBL/GenBank/DDBJ whole genome shotgun (WGS) entry which is preliminary data.</text>
</comment>
<evidence type="ECO:0000313" key="4">
    <source>
        <dbReference type="EMBL" id="NKE66835.1"/>
    </source>
</evidence>
<dbReference type="GO" id="GO:0008270">
    <property type="term" value="F:zinc ion binding"/>
    <property type="evidence" value="ECO:0007669"/>
    <property type="project" value="UniProtKB-KW"/>
</dbReference>